<feature type="domain" description="DUF4806" evidence="2">
    <location>
        <begin position="355"/>
        <end position="432"/>
    </location>
</feature>
<dbReference type="VEuPathDB" id="VectorBase:AFUN2_002448"/>
<reference evidence="3" key="1">
    <citation type="submission" date="2020-05" db="UniProtKB">
        <authorList>
            <consortium name="EnsemblMetazoa"/>
        </authorList>
    </citation>
    <scope>IDENTIFICATION</scope>
    <source>
        <strain evidence="3">FUMOZ</strain>
    </source>
</reference>
<protein>
    <submittedName>
        <fullName evidence="3">BED-type domain-containing protein</fullName>
    </submittedName>
</protein>
<dbReference type="VEuPathDB" id="VectorBase:AFUN020239"/>
<feature type="region of interest" description="Disordered" evidence="1">
    <location>
        <begin position="1"/>
        <end position="63"/>
    </location>
</feature>
<dbReference type="EnsemblMetazoa" id="AFUN020239-RE">
    <property type="protein sequence ID" value="AFUN020239-PE"/>
    <property type="gene ID" value="AFUN020239"/>
</dbReference>
<feature type="region of interest" description="Disordered" evidence="1">
    <location>
        <begin position="110"/>
        <end position="168"/>
    </location>
</feature>
<accession>A0A4Y0BJM0</accession>
<evidence type="ECO:0000313" key="3">
    <source>
        <dbReference type="EnsemblMetazoa" id="AFUN020239-PE"/>
    </source>
</evidence>
<dbReference type="AlphaFoldDB" id="A0A4Y0BJM0"/>
<proteinExistence type="predicted"/>
<dbReference type="InterPro" id="IPR032071">
    <property type="entry name" value="DUF4806"/>
</dbReference>
<organism evidence="3">
    <name type="scientific">Anopheles funestus</name>
    <name type="common">African malaria mosquito</name>
    <dbReference type="NCBI Taxonomy" id="62324"/>
    <lineage>
        <taxon>Eukaryota</taxon>
        <taxon>Metazoa</taxon>
        <taxon>Ecdysozoa</taxon>
        <taxon>Arthropoda</taxon>
        <taxon>Hexapoda</taxon>
        <taxon>Insecta</taxon>
        <taxon>Pterygota</taxon>
        <taxon>Neoptera</taxon>
        <taxon>Endopterygota</taxon>
        <taxon>Diptera</taxon>
        <taxon>Nematocera</taxon>
        <taxon>Culicoidea</taxon>
        <taxon>Culicidae</taxon>
        <taxon>Anophelinae</taxon>
        <taxon>Anopheles</taxon>
    </lineage>
</organism>
<name>A0A4Y0BJM0_ANOFN</name>
<evidence type="ECO:0000256" key="1">
    <source>
        <dbReference type="SAM" id="MobiDB-lite"/>
    </source>
</evidence>
<sequence>MDDSTNNRYGTRSAANPTQLAEASTTIKQEPIDEDVPDSRPKEPSAATMQQEASSSNCSSRDPLADEIEFGETGISFQNAFFNVVGNEIKTENIIAEEIEDNGDIVGSSTKRRKICEEDSGDDSSATRSTQQSIPYGRMARSAEHTYTEQPANPPPQTSNSTTQLNGKDEDNCTYVIQVLNDTPKLATEQAQPKERLKVLTPNILNCNLNAKYSINTTASSNVKQTQAKNHVTPKMTNCTHCACFDKFVTEHNRKVDQFLVKQQKIVNDMFKVQQTILEKLQHIESNQTKQFEAKHDKEAQSDEEAHSLPDANEFLQLPEYAFQMPHIPPDEEQHQHTGGEYSEEVQLYSFSRMQTEEELNDFEKRLSDPEYFKEAYNWLNSLITETNCGNRMLAALDLLFDKVFVNKCSWTGRGRGDIRKSPIRCRKNLLQLFKAIGSTRKAIVSRSDVEIFFIKKLKQSKQRLNMQGIRKATCHIKRARLVE</sequence>
<feature type="compositionally biased region" description="Polar residues" evidence="1">
    <location>
        <begin position="123"/>
        <end position="134"/>
    </location>
</feature>
<feature type="compositionally biased region" description="Polar residues" evidence="1">
    <location>
        <begin position="47"/>
        <end position="60"/>
    </location>
</feature>
<dbReference type="Pfam" id="PF16064">
    <property type="entry name" value="DUF4806"/>
    <property type="match status" value="1"/>
</dbReference>
<dbReference type="VEuPathDB" id="VectorBase:AFUN2_002672"/>
<evidence type="ECO:0000259" key="2">
    <source>
        <dbReference type="Pfam" id="PF16064"/>
    </source>
</evidence>
<feature type="compositionally biased region" description="Polar residues" evidence="1">
    <location>
        <begin position="1"/>
        <end position="28"/>
    </location>
</feature>
<dbReference type="STRING" id="62324.A0A4Y0BJM0"/>